<dbReference type="Pfam" id="PF12787">
    <property type="entry name" value="EcsC"/>
    <property type="match status" value="1"/>
</dbReference>
<keyword evidence="1" id="KW-0472">Membrane</keyword>
<dbReference type="EMBL" id="JAKGBZ010000007">
    <property type="protein sequence ID" value="MCF3946178.1"/>
    <property type="molecule type" value="Genomic_DNA"/>
</dbReference>
<gene>
    <name evidence="2" type="ORF">L2A60_05710</name>
</gene>
<evidence type="ECO:0000313" key="3">
    <source>
        <dbReference type="Proteomes" id="UP001521209"/>
    </source>
</evidence>
<dbReference type="PANTHER" id="PTHR41260:SF1">
    <property type="entry name" value="PROTEIN ECSC"/>
    <property type="match status" value="1"/>
</dbReference>
<accession>A0ABS9DTX6</accession>
<dbReference type="InterPro" id="IPR024787">
    <property type="entry name" value="EcsC"/>
</dbReference>
<comment type="caution">
    <text evidence="2">The sequence shown here is derived from an EMBL/GenBank/DDBJ whole genome shotgun (WGS) entry which is preliminary data.</text>
</comment>
<evidence type="ECO:0000256" key="1">
    <source>
        <dbReference type="SAM" id="Phobius"/>
    </source>
</evidence>
<keyword evidence="3" id="KW-1185">Reference proteome</keyword>
<sequence length="270" mass="29134">MVTIGGNACAGFSEADQALIDQAASRFVASRGLFTRALSRVGRTAGSAVERAVLFLAPNARAIIEEYASEALWSLLSASRIGLAGRNARPAREQIYRGAVAASGAVSGLAGGVVSLADIPFSMAMMFRAIAEIARSHGEDLDDFATRRACLEVFGFGTIRNEDEDIEASYWAVRGALTHAPVSIFLRTVASRFSLVVSDQVLASMVPVVGALAGAGVNYLFMGHFQSMAQVHFTLRALERRYGDADAVRACFDRHVEHYRQRKQLFRRAA</sequence>
<reference evidence="2 3" key="1">
    <citation type="submission" date="2022-01" db="EMBL/GenBank/DDBJ databases">
        <authorList>
            <person name="Won M."/>
            <person name="Kim S.-J."/>
            <person name="Kwon S.-W."/>
        </authorList>
    </citation>
    <scope>NUCLEOTIDE SEQUENCE [LARGE SCALE GENOMIC DNA]</scope>
    <source>
        <strain evidence="2 3">KCTC 23505</strain>
    </source>
</reference>
<evidence type="ECO:0000313" key="2">
    <source>
        <dbReference type="EMBL" id="MCF3946178.1"/>
    </source>
</evidence>
<keyword evidence="1" id="KW-1133">Transmembrane helix</keyword>
<organism evidence="2 3">
    <name type="scientific">Acidiphilium iwatense</name>
    <dbReference type="NCBI Taxonomy" id="768198"/>
    <lineage>
        <taxon>Bacteria</taxon>
        <taxon>Pseudomonadati</taxon>
        <taxon>Pseudomonadota</taxon>
        <taxon>Alphaproteobacteria</taxon>
        <taxon>Acetobacterales</taxon>
        <taxon>Acidocellaceae</taxon>
        <taxon>Acidiphilium</taxon>
    </lineage>
</organism>
<dbReference type="RefSeq" id="WP_235703411.1">
    <property type="nucleotide sequence ID" value="NZ_JAKGBZ010000007.1"/>
</dbReference>
<dbReference type="PANTHER" id="PTHR41260">
    <property type="entry name" value="PROTEIN ECSC"/>
    <property type="match status" value="1"/>
</dbReference>
<feature type="transmembrane region" description="Helical" evidence="1">
    <location>
        <begin position="95"/>
        <end position="117"/>
    </location>
</feature>
<keyword evidence="1" id="KW-0812">Transmembrane</keyword>
<feature type="transmembrane region" description="Helical" evidence="1">
    <location>
        <begin position="201"/>
        <end position="221"/>
    </location>
</feature>
<dbReference type="Proteomes" id="UP001521209">
    <property type="component" value="Unassembled WGS sequence"/>
</dbReference>
<protein>
    <submittedName>
        <fullName evidence="2">EcsC family protein</fullName>
    </submittedName>
</protein>
<name>A0ABS9DTX6_9PROT</name>
<proteinExistence type="predicted"/>